<evidence type="ECO:0000256" key="4">
    <source>
        <dbReference type="SAM" id="SignalP"/>
    </source>
</evidence>
<proteinExistence type="inferred from homology"/>
<dbReference type="SUPFAM" id="SSF111384">
    <property type="entry name" value="OmpH-like"/>
    <property type="match status" value="1"/>
</dbReference>
<dbReference type="RefSeq" id="WP_168036929.1">
    <property type="nucleotide sequence ID" value="NZ_JAATJH010000002.1"/>
</dbReference>
<evidence type="ECO:0000256" key="1">
    <source>
        <dbReference type="ARBA" id="ARBA00009091"/>
    </source>
</evidence>
<feature type="coiled-coil region" evidence="3">
    <location>
        <begin position="57"/>
        <end position="95"/>
    </location>
</feature>
<keyword evidence="6" id="KW-1185">Reference proteome</keyword>
<evidence type="ECO:0000256" key="2">
    <source>
        <dbReference type="ARBA" id="ARBA00022729"/>
    </source>
</evidence>
<comment type="similarity">
    <text evidence="1">Belongs to the Skp family.</text>
</comment>
<dbReference type="PANTHER" id="PTHR35089">
    <property type="entry name" value="CHAPERONE PROTEIN SKP"/>
    <property type="match status" value="1"/>
</dbReference>
<feature type="chain" id="PRO_5047308050" evidence="4">
    <location>
        <begin position="30"/>
        <end position="203"/>
    </location>
</feature>
<dbReference type="Pfam" id="PF03938">
    <property type="entry name" value="OmpH"/>
    <property type="match status" value="1"/>
</dbReference>
<dbReference type="Proteomes" id="UP000770785">
    <property type="component" value="Unassembled WGS sequence"/>
</dbReference>
<organism evidence="5 6">
    <name type="scientific">Neolewinella antarctica</name>
    <dbReference type="NCBI Taxonomy" id="442734"/>
    <lineage>
        <taxon>Bacteria</taxon>
        <taxon>Pseudomonadati</taxon>
        <taxon>Bacteroidota</taxon>
        <taxon>Saprospiria</taxon>
        <taxon>Saprospirales</taxon>
        <taxon>Lewinellaceae</taxon>
        <taxon>Neolewinella</taxon>
    </lineage>
</organism>
<dbReference type="SMART" id="SM00935">
    <property type="entry name" value="OmpH"/>
    <property type="match status" value="1"/>
</dbReference>
<keyword evidence="2 4" id="KW-0732">Signal</keyword>
<comment type="caution">
    <text evidence="5">The sequence shown here is derived from an EMBL/GenBank/DDBJ whole genome shotgun (WGS) entry which is preliminary data.</text>
</comment>
<feature type="signal peptide" evidence="4">
    <location>
        <begin position="1"/>
        <end position="29"/>
    </location>
</feature>
<keyword evidence="3" id="KW-0175">Coiled coil</keyword>
<accession>A0ABX0XB65</accession>
<dbReference type="Gene3D" id="3.30.910.20">
    <property type="entry name" value="Skp domain"/>
    <property type="match status" value="1"/>
</dbReference>
<protein>
    <submittedName>
        <fullName evidence="5">Skp family chaperone for outer membrane proteins</fullName>
    </submittedName>
</protein>
<dbReference type="PANTHER" id="PTHR35089:SF1">
    <property type="entry name" value="CHAPERONE PROTEIN SKP"/>
    <property type="match status" value="1"/>
</dbReference>
<evidence type="ECO:0000256" key="3">
    <source>
        <dbReference type="SAM" id="Coils"/>
    </source>
</evidence>
<evidence type="ECO:0000313" key="5">
    <source>
        <dbReference type="EMBL" id="NJC26173.1"/>
    </source>
</evidence>
<name>A0ABX0XB65_9BACT</name>
<gene>
    <name evidence="5" type="ORF">GGR27_001672</name>
</gene>
<evidence type="ECO:0000313" key="6">
    <source>
        <dbReference type="Proteomes" id="UP000770785"/>
    </source>
</evidence>
<dbReference type="InterPro" id="IPR005632">
    <property type="entry name" value="Chaperone_Skp"/>
</dbReference>
<reference evidence="5 6" key="1">
    <citation type="submission" date="2020-03" db="EMBL/GenBank/DDBJ databases">
        <title>Genomic Encyclopedia of Type Strains, Phase IV (KMG-IV): sequencing the most valuable type-strain genomes for metagenomic binning, comparative biology and taxonomic classification.</title>
        <authorList>
            <person name="Goeker M."/>
        </authorList>
    </citation>
    <scope>NUCLEOTIDE SEQUENCE [LARGE SCALE GENOMIC DNA]</scope>
    <source>
        <strain evidence="5 6">DSM 105096</strain>
    </source>
</reference>
<sequence>MTNAASITLSGLLVSASLLFVSCQPQENAAVDSTASVQTTVGLNIVYIRVDSLETGYTELATELTRLQTNATAAQDNIQQKIAMLQKEVSSLQNKMQQGLMTPNKIQTEQQRIGRKEQEIMQQRDLALGSIQDDQLRLQEAFGVKVKDILTALQEEKGYDFIFNEGGGSGLLMASSAHDVTDLVLERLNALSADSTVVEEAGE</sequence>
<dbReference type="EMBL" id="JAATJH010000002">
    <property type="protein sequence ID" value="NJC26173.1"/>
    <property type="molecule type" value="Genomic_DNA"/>
</dbReference>
<dbReference type="InterPro" id="IPR024930">
    <property type="entry name" value="Skp_dom_sf"/>
</dbReference>